<reference evidence="1" key="1">
    <citation type="submission" date="2022-08" db="UniProtKB">
        <authorList>
            <consortium name="EnsemblMetazoa"/>
        </authorList>
    </citation>
    <scope>IDENTIFICATION</scope>
    <source>
        <strain evidence="1">05x7-T-G4-1.051#20</strain>
    </source>
</reference>
<proteinExistence type="predicted"/>
<evidence type="ECO:0000313" key="2">
    <source>
        <dbReference type="Proteomes" id="UP000005408"/>
    </source>
</evidence>
<evidence type="ECO:0000313" key="1">
    <source>
        <dbReference type="EnsemblMetazoa" id="G10036.1:cds"/>
    </source>
</evidence>
<accession>A0A8W8HKQ2</accession>
<sequence length="109" mass="12330">MPEFPGSPFCSVESFEKYLNKLNPQCESLRQRLSEAFSDEDISWRLGQDTNEYSLRLFLQDNSSTIAEIQRINVGDILSDFESEITATAASVQIRQILPAFHGCTILLP</sequence>
<name>A0A8W8HKQ2_MAGGI</name>
<organism evidence="1 2">
    <name type="scientific">Magallana gigas</name>
    <name type="common">Pacific oyster</name>
    <name type="synonym">Crassostrea gigas</name>
    <dbReference type="NCBI Taxonomy" id="29159"/>
    <lineage>
        <taxon>Eukaryota</taxon>
        <taxon>Metazoa</taxon>
        <taxon>Spiralia</taxon>
        <taxon>Lophotrochozoa</taxon>
        <taxon>Mollusca</taxon>
        <taxon>Bivalvia</taxon>
        <taxon>Autobranchia</taxon>
        <taxon>Pteriomorphia</taxon>
        <taxon>Ostreida</taxon>
        <taxon>Ostreoidea</taxon>
        <taxon>Ostreidae</taxon>
        <taxon>Magallana</taxon>
    </lineage>
</organism>
<protein>
    <submittedName>
        <fullName evidence="1">Uncharacterized protein</fullName>
    </submittedName>
</protein>
<keyword evidence="2" id="KW-1185">Reference proteome</keyword>
<dbReference type="EnsemblMetazoa" id="G10036.1">
    <property type="protein sequence ID" value="G10036.1:cds"/>
    <property type="gene ID" value="G10036"/>
</dbReference>
<dbReference type="AlphaFoldDB" id="A0A8W8HKQ2"/>
<dbReference type="Proteomes" id="UP000005408">
    <property type="component" value="Unassembled WGS sequence"/>
</dbReference>